<name>A0A6J1CL33_MOMCH</name>
<dbReference type="InterPro" id="IPR003593">
    <property type="entry name" value="AAA+_ATPase"/>
</dbReference>
<feature type="transmembrane region" description="Helical" evidence="12">
    <location>
        <begin position="182"/>
        <end position="203"/>
    </location>
</feature>
<evidence type="ECO:0000256" key="3">
    <source>
        <dbReference type="ARBA" id="ARBA00022448"/>
    </source>
</evidence>
<accession>A0A6J1CL33</accession>
<evidence type="ECO:0000256" key="7">
    <source>
        <dbReference type="ARBA" id="ARBA00022840"/>
    </source>
</evidence>
<evidence type="ECO:0000313" key="16">
    <source>
        <dbReference type="RefSeq" id="XP_022142066.1"/>
    </source>
</evidence>
<dbReference type="PROSITE" id="PS50929">
    <property type="entry name" value="ABC_TM1F"/>
    <property type="match status" value="2"/>
</dbReference>
<evidence type="ECO:0000256" key="10">
    <source>
        <dbReference type="ARBA" id="ARBA00023180"/>
    </source>
</evidence>
<keyword evidence="7" id="KW-0067">ATP-binding</keyword>
<keyword evidence="5" id="KW-0677">Repeat</keyword>
<dbReference type="CDD" id="cd18577">
    <property type="entry name" value="ABC_6TM_Pgp_ABCB1_D1_like"/>
    <property type="match status" value="1"/>
</dbReference>
<evidence type="ECO:0000256" key="8">
    <source>
        <dbReference type="ARBA" id="ARBA00022989"/>
    </source>
</evidence>
<dbReference type="Gene3D" id="1.20.1560.10">
    <property type="entry name" value="ABC transporter type 1, transmembrane domain"/>
    <property type="match status" value="1"/>
</dbReference>
<dbReference type="AlphaFoldDB" id="A0A6J1CL33"/>
<organism evidence="15 16">
    <name type="scientific">Momordica charantia</name>
    <name type="common">Bitter gourd</name>
    <name type="synonym">Balsam pear</name>
    <dbReference type="NCBI Taxonomy" id="3673"/>
    <lineage>
        <taxon>Eukaryota</taxon>
        <taxon>Viridiplantae</taxon>
        <taxon>Streptophyta</taxon>
        <taxon>Embryophyta</taxon>
        <taxon>Tracheophyta</taxon>
        <taxon>Spermatophyta</taxon>
        <taxon>Magnoliopsida</taxon>
        <taxon>eudicotyledons</taxon>
        <taxon>Gunneridae</taxon>
        <taxon>Pentapetalae</taxon>
        <taxon>rosids</taxon>
        <taxon>fabids</taxon>
        <taxon>Cucurbitales</taxon>
        <taxon>Cucurbitaceae</taxon>
        <taxon>Momordiceae</taxon>
        <taxon>Momordica</taxon>
    </lineage>
</organism>
<evidence type="ECO:0000256" key="12">
    <source>
        <dbReference type="SAM" id="Phobius"/>
    </source>
</evidence>
<dbReference type="FunFam" id="3.40.50.300:FF:000066">
    <property type="entry name" value="ABC transporter B family member 1"/>
    <property type="match status" value="2"/>
</dbReference>
<feature type="domain" description="ABC transporter" evidence="13">
    <location>
        <begin position="359"/>
        <end position="595"/>
    </location>
</feature>
<feature type="transmembrane region" description="Helical" evidence="12">
    <location>
        <begin position="83"/>
        <end position="104"/>
    </location>
</feature>
<comment type="similarity">
    <text evidence="2">Belongs to the ABC transporter superfamily. ABCB family. Multidrug resistance exporter (TC 3.A.1.201) subfamily.</text>
</comment>
<feature type="domain" description="ABC transmembrane type-1" evidence="14">
    <location>
        <begin position="695"/>
        <end position="980"/>
    </location>
</feature>
<dbReference type="InterPro" id="IPR039421">
    <property type="entry name" value="Type_1_exporter"/>
</dbReference>
<dbReference type="SUPFAM" id="SSF90123">
    <property type="entry name" value="ABC transporter transmembrane region"/>
    <property type="match status" value="2"/>
</dbReference>
<dbReference type="FunFam" id="1.20.1560.10:FF:000044">
    <property type="entry name" value="ABC transporter B family member 9"/>
    <property type="match status" value="1"/>
</dbReference>
<keyword evidence="10" id="KW-0325">Glycoprotein</keyword>
<dbReference type="PANTHER" id="PTHR24222:SF50">
    <property type="entry name" value="ABC TRANSPORTER B FAMILY MEMBER 9-LIKE ISOFORM X2"/>
    <property type="match status" value="1"/>
</dbReference>
<dbReference type="Gene3D" id="3.40.50.300">
    <property type="entry name" value="P-loop containing nucleotide triphosphate hydrolases"/>
    <property type="match status" value="2"/>
</dbReference>
<dbReference type="GO" id="GO:0005524">
    <property type="term" value="F:ATP binding"/>
    <property type="evidence" value="ECO:0007669"/>
    <property type="project" value="UniProtKB-KW"/>
</dbReference>
<feature type="region of interest" description="Disordered" evidence="11">
    <location>
        <begin position="600"/>
        <end position="619"/>
    </location>
</feature>
<keyword evidence="8 12" id="KW-1133">Transmembrane helix</keyword>
<evidence type="ECO:0000256" key="2">
    <source>
        <dbReference type="ARBA" id="ARBA00007577"/>
    </source>
</evidence>
<evidence type="ECO:0000259" key="13">
    <source>
        <dbReference type="PROSITE" id="PS50893"/>
    </source>
</evidence>
<evidence type="ECO:0000256" key="4">
    <source>
        <dbReference type="ARBA" id="ARBA00022692"/>
    </source>
</evidence>
<evidence type="ECO:0000256" key="5">
    <source>
        <dbReference type="ARBA" id="ARBA00022737"/>
    </source>
</evidence>
<dbReference type="Pfam" id="PF00664">
    <property type="entry name" value="ABC_membrane"/>
    <property type="match status" value="2"/>
</dbReference>
<feature type="transmembrane region" description="Helical" evidence="12">
    <location>
        <begin position="734"/>
        <end position="752"/>
    </location>
</feature>
<dbReference type="PROSITE" id="PS00211">
    <property type="entry name" value="ABC_TRANSPORTER_1"/>
    <property type="match status" value="2"/>
</dbReference>
<feature type="transmembrane region" description="Helical" evidence="12">
    <location>
        <begin position="922"/>
        <end position="943"/>
    </location>
</feature>
<keyword evidence="4 12" id="KW-0812">Transmembrane</keyword>
<feature type="transmembrane region" description="Helical" evidence="12">
    <location>
        <begin position="259"/>
        <end position="283"/>
    </location>
</feature>
<dbReference type="RefSeq" id="XP_022142066.1">
    <property type="nucleotide sequence ID" value="XM_022286374.1"/>
</dbReference>
<dbReference type="KEGG" id="mcha:111012285"/>
<dbReference type="InterPro" id="IPR027417">
    <property type="entry name" value="P-loop_NTPase"/>
</dbReference>
<dbReference type="FunFam" id="1.20.1560.10:FF:000009">
    <property type="entry name" value="ABC transporter B family member 1"/>
    <property type="match status" value="1"/>
</dbReference>
<dbReference type="InterPro" id="IPR017871">
    <property type="entry name" value="ABC_transporter-like_CS"/>
</dbReference>
<dbReference type="SMART" id="SM00382">
    <property type="entry name" value="AAA"/>
    <property type="match status" value="2"/>
</dbReference>
<feature type="domain" description="ABC transmembrane type-1" evidence="14">
    <location>
        <begin position="39"/>
        <end position="324"/>
    </location>
</feature>
<proteinExistence type="inferred from homology"/>
<dbReference type="InterPro" id="IPR036640">
    <property type="entry name" value="ABC1_TM_sf"/>
</dbReference>
<dbReference type="PANTHER" id="PTHR24222">
    <property type="entry name" value="ABC TRANSPORTER B FAMILY"/>
    <property type="match status" value="1"/>
</dbReference>
<keyword evidence="15" id="KW-1185">Reference proteome</keyword>
<dbReference type="CDD" id="cd03249">
    <property type="entry name" value="ABC_MTABC3_MDL1_MDL2"/>
    <property type="match status" value="2"/>
</dbReference>
<dbReference type="GO" id="GO:0005886">
    <property type="term" value="C:plasma membrane"/>
    <property type="evidence" value="ECO:0007669"/>
    <property type="project" value="UniProtKB-SubCell"/>
</dbReference>
<dbReference type="GeneID" id="111012285"/>
<evidence type="ECO:0000256" key="11">
    <source>
        <dbReference type="SAM" id="MobiDB-lite"/>
    </source>
</evidence>
<dbReference type="GO" id="GO:0016887">
    <property type="term" value="F:ATP hydrolysis activity"/>
    <property type="evidence" value="ECO:0007669"/>
    <property type="project" value="InterPro"/>
</dbReference>
<dbReference type="GO" id="GO:0010329">
    <property type="term" value="F:auxin efflux transmembrane transporter activity"/>
    <property type="evidence" value="ECO:0007669"/>
    <property type="project" value="UniProtKB-ARBA"/>
</dbReference>
<dbReference type="CDD" id="cd18578">
    <property type="entry name" value="ABC_6TM_Pgp_ABCB1_D2_like"/>
    <property type="match status" value="1"/>
</dbReference>
<dbReference type="InterPro" id="IPR003439">
    <property type="entry name" value="ABC_transporter-like_ATP-bd"/>
</dbReference>
<dbReference type="GO" id="GO:0010328">
    <property type="term" value="F:auxin influx transmembrane transporter activity"/>
    <property type="evidence" value="ECO:0007669"/>
    <property type="project" value="UniProtKB-ARBA"/>
</dbReference>
<feature type="transmembrane region" description="Helical" evidence="12">
    <location>
        <begin position="692"/>
        <end position="722"/>
    </location>
</feature>
<dbReference type="PROSITE" id="PS50893">
    <property type="entry name" value="ABC_TRANSPORTER_2"/>
    <property type="match status" value="2"/>
</dbReference>
<reference evidence="16" key="1">
    <citation type="submission" date="2025-08" db="UniProtKB">
        <authorList>
            <consortium name="RefSeq"/>
        </authorList>
    </citation>
    <scope>IDENTIFICATION</scope>
    <source>
        <strain evidence="16">OHB3-1</strain>
    </source>
</reference>
<feature type="transmembrane region" description="Helical" evidence="12">
    <location>
        <begin position="157"/>
        <end position="176"/>
    </location>
</feature>
<keyword evidence="6" id="KW-0547">Nucleotide-binding</keyword>
<dbReference type="Proteomes" id="UP000504603">
    <property type="component" value="Unplaced"/>
</dbReference>
<protein>
    <submittedName>
        <fullName evidence="16">ABC transporter B family member 9-like</fullName>
    </submittedName>
</protein>
<sequence>MDGGDAAAPATPPDDQTQKVSFFKLFTFADSLDVTLMTVGTVCAVANGLSQPIMTLIFGKMINSFGSSDQSNVVHQVSQTSIYFVYLGIATGIASFLQVASWMVTGERQAARIRALYLKTILRQDITFFDTETTTGEVVGRMSGDTILIQDAMGEKVGKFIQLMSTFFGGFVVAFARGPLLAVVLLSCIPAIVIAGGTTSLIMSKMSSRGQKAYAEAGNVVEQTVGAIRTVASFTGEKQAIEKYNDKLKIAYKSAVQQGLASGLGLGLILLIVFCTYGLAVWYGSKLIIQKGYNGGQVINVIFAIMTGGMSLGQTSPVVNAFALGRAAAYKMFETIKRKPQIDSYDTSGLQLEDIQGNIELKDVYFRYPARPDVQIFSGFSLSVPSGTTAALVGHSGSGKSTVISLLERFYDPDSGEVFIDGVNLKKFNLRWLREKIGLVSQEPILFATSIRENILYGKENATEQEIRAATELANAAKFIDKLPKGLDTMVGEHGTQLSGGQKQRIAISRAILKNPRILLLDEATSALDTESERIVQEALERVMTNRTTVVVAHRLTTIRNADLIAVVHQGKLLEKGTHDELIKNSEGAYSQLIRLQEGRATRPETKPVDEAADKAMTRSSSRRVSLMRSISKGSSSTRRSFTINFGIPGSVHIHDTEVDEDREEIREIDMKKTKKVSVRRLAALNRPELPILMLGSIAAVMSGIVFPVFGLLLSSAIGMFYKPAAQLEKESKYWASVYLGLGCLTLFASPMQNYLFGIAGGKLIERIRSLCFEKIVHQQICYFDDPANTSGAIGARLSSDAATVRGLVGDALALVVQNLSTITAGLIIAFTANWILAFVVLAVSPLLLIQGYLQTKFMKGFSADAKVMYEEASQVANDAVGSIRTVASFCSEKKVMDLYEKKCEAPVKNGVRLGLVSGGGFGFSFLALFCTNAFCFYIGSILVKHGKATFPEVFKVFFALTISAMGVSQTSALAPDSAKAKDSAASIYEILDSKPEIDSSSSQGVTLSTVTGTIEFDHVSFKYPTRPDIQIFRDLCLTIPSGKTVALVGESGSGKSTVIGLIERFYDPDSGRAVLDGVEIYKFKLNWLRQQMGLVSQEPILFNETIRSNIAYGKPGNASEEEIIEAAKAANAHNFISSLPGGYDTSVGERGVQLSGGQKQRIAIARAILKNPKILLLDEATSALDAESERVVQDALDRVMVDRTTVVVAHRLTTIRGAHIIAVVKNGVVAEKGTHEDLIKINNGAYASLVALHAAP</sequence>
<evidence type="ECO:0000313" key="15">
    <source>
        <dbReference type="Proteomes" id="UP000504603"/>
    </source>
</evidence>
<dbReference type="InterPro" id="IPR011527">
    <property type="entry name" value="ABC1_TM_dom"/>
</dbReference>
<evidence type="ECO:0000259" key="14">
    <source>
        <dbReference type="PROSITE" id="PS50929"/>
    </source>
</evidence>
<keyword evidence="9 12" id="KW-0472">Membrane</keyword>
<keyword evidence="3" id="KW-0813">Transport</keyword>
<dbReference type="SUPFAM" id="SSF52540">
    <property type="entry name" value="P-loop containing nucleoside triphosphate hydrolases"/>
    <property type="match status" value="2"/>
</dbReference>
<dbReference type="Pfam" id="PF00005">
    <property type="entry name" value="ABC_tran"/>
    <property type="match status" value="2"/>
</dbReference>
<dbReference type="GO" id="GO:0140359">
    <property type="term" value="F:ABC-type transporter activity"/>
    <property type="evidence" value="ECO:0007669"/>
    <property type="project" value="InterPro"/>
</dbReference>
<dbReference type="OrthoDB" id="6500128at2759"/>
<evidence type="ECO:0000256" key="1">
    <source>
        <dbReference type="ARBA" id="ARBA00004651"/>
    </source>
</evidence>
<feature type="domain" description="ABC transporter" evidence="13">
    <location>
        <begin position="1015"/>
        <end position="1252"/>
    </location>
</feature>
<feature type="compositionally biased region" description="Basic and acidic residues" evidence="11">
    <location>
        <begin position="600"/>
        <end position="617"/>
    </location>
</feature>
<evidence type="ECO:0000256" key="6">
    <source>
        <dbReference type="ARBA" id="ARBA00022741"/>
    </source>
</evidence>
<evidence type="ECO:0000256" key="9">
    <source>
        <dbReference type="ARBA" id="ARBA00023136"/>
    </source>
</evidence>
<feature type="transmembrane region" description="Helical" evidence="12">
    <location>
        <begin position="823"/>
        <end position="850"/>
    </location>
</feature>
<gene>
    <name evidence="16" type="primary">LOC111012285</name>
</gene>
<comment type="subcellular location">
    <subcellularLocation>
        <location evidence="1">Cell membrane</location>
        <topology evidence="1">Multi-pass membrane protein</topology>
    </subcellularLocation>
</comment>